<keyword evidence="1 2" id="KW-0694">RNA-binding</keyword>
<reference evidence="5 6" key="1">
    <citation type="submission" date="2016-03" db="EMBL/GenBank/DDBJ databases">
        <title>Choanephora cucurbitarum.</title>
        <authorList>
            <person name="Min B."/>
            <person name="Park H."/>
            <person name="Park J.-H."/>
            <person name="Shin H.-D."/>
            <person name="Choi I.-G."/>
        </authorList>
    </citation>
    <scope>NUCLEOTIDE SEQUENCE [LARGE SCALE GENOMIC DNA]</scope>
    <source>
        <strain evidence="5 6">KUS-F28377</strain>
    </source>
</reference>
<comment type="caution">
    <text evidence="5">The sequence shown here is derived from an EMBL/GenBank/DDBJ whole genome shotgun (WGS) entry which is preliminary data.</text>
</comment>
<dbReference type="InterPro" id="IPR051229">
    <property type="entry name" value="ALYREF_mRNA_export"/>
</dbReference>
<feature type="region of interest" description="Disordered" evidence="3">
    <location>
        <begin position="1"/>
        <end position="27"/>
    </location>
</feature>
<dbReference type="PROSITE" id="PS50102">
    <property type="entry name" value="RRM"/>
    <property type="match status" value="1"/>
</dbReference>
<dbReference type="InterPro" id="IPR012677">
    <property type="entry name" value="Nucleotide-bd_a/b_plait_sf"/>
</dbReference>
<dbReference type="GO" id="GO:0003729">
    <property type="term" value="F:mRNA binding"/>
    <property type="evidence" value="ECO:0007669"/>
    <property type="project" value="TreeGrafter"/>
</dbReference>
<dbReference type="OrthoDB" id="1049195at2759"/>
<accession>A0A1C7NJ99</accession>
<gene>
    <name evidence="5" type="primary">ALYREF</name>
    <name evidence="5" type="ORF">A0J61_03404</name>
</gene>
<evidence type="ECO:0000256" key="3">
    <source>
        <dbReference type="SAM" id="MobiDB-lite"/>
    </source>
</evidence>
<protein>
    <submittedName>
        <fullName evidence="5">THO complex subunit 4</fullName>
    </submittedName>
</protein>
<dbReference type="Pfam" id="PF13865">
    <property type="entry name" value="FoP_duplication"/>
    <property type="match status" value="1"/>
</dbReference>
<dbReference type="InterPro" id="IPR035979">
    <property type="entry name" value="RBD_domain_sf"/>
</dbReference>
<dbReference type="CDD" id="cd12418">
    <property type="entry name" value="RRM_Aly_REF_like"/>
    <property type="match status" value="1"/>
</dbReference>
<dbReference type="EMBL" id="LUGH01000145">
    <property type="protein sequence ID" value="OBZ88546.1"/>
    <property type="molecule type" value="Genomic_DNA"/>
</dbReference>
<dbReference type="InParanoid" id="A0A1C7NJ99"/>
<dbReference type="PANTHER" id="PTHR19965">
    <property type="entry name" value="RNA AND EXPORT FACTOR BINDING PROTEIN"/>
    <property type="match status" value="1"/>
</dbReference>
<dbReference type="GO" id="GO:0006406">
    <property type="term" value="P:mRNA export from nucleus"/>
    <property type="evidence" value="ECO:0007669"/>
    <property type="project" value="TreeGrafter"/>
</dbReference>
<dbReference type="InterPro" id="IPR025715">
    <property type="entry name" value="FoP_C"/>
</dbReference>
<dbReference type="SMART" id="SM00360">
    <property type="entry name" value="RRM"/>
    <property type="match status" value="1"/>
</dbReference>
<dbReference type="InterPro" id="IPR000504">
    <property type="entry name" value="RRM_dom"/>
</dbReference>
<dbReference type="GO" id="GO:0005634">
    <property type="term" value="C:nucleus"/>
    <property type="evidence" value="ECO:0007669"/>
    <property type="project" value="TreeGrafter"/>
</dbReference>
<dbReference type="SUPFAM" id="SSF54928">
    <property type="entry name" value="RNA-binding domain, RBD"/>
    <property type="match status" value="1"/>
</dbReference>
<dbReference type="PANTHER" id="PTHR19965:SF35">
    <property type="entry name" value="RNA ANNEALING PROTEIN YRA1"/>
    <property type="match status" value="1"/>
</dbReference>
<sequence length="170" mass="18521">MKPYGSRPARTNNNNNTRSNPKPAASRASNSLVVANLHFNVTEKDLYDLFGQVGPLKRAFLHIGPNGKSAGIADVVFQSSHDAERARNTYNNVELDGRPMRITVASLVSAVATPAPSTRRSGPVRGGNNNNNRNSNGNRRNRNSRPKPSEEQLDADMDSYMGGSEDVQMN</sequence>
<evidence type="ECO:0000256" key="1">
    <source>
        <dbReference type="ARBA" id="ARBA00022884"/>
    </source>
</evidence>
<feature type="compositionally biased region" description="Low complexity" evidence="3">
    <location>
        <begin position="1"/>
        <end position="24"/>
    </location>
</feature>
<keyword evidence="6" id="KW-1185">Reference proteome</keyword>
<proteinExistence type="predicted"/>
<feature type="domain" description="RRM" evidence="4">
    <location>
        <begin position="30"/>
        <end position="107"/>
    </location>
</feature>
<dbReference type="Gene3D" id="3.30.70.330">
    <property type="match status" value="1"/>
</dbReference>
<evidence type="ECO:0000256" key="2">
    <source>
        <dbReference type="PROSITE-ProRule" id="PRU00176"/>
    </source>
</evidence>
<evidence type="ECO:0000313" key="6">
    <source>
        <dbReference type="Proteomes" id="UP000093000"/>
    </source>
</evidence>
<evidence type="ECO:0000313" key="5">
    <source>
        <dbReference type="EMBL" id="OBZ88546.1"/>
    </source>
</evidence>
<evidence type="ECO:0000259" key="4">
    <source>
        <dbReference type="PROSITE" id="PS50102"/>
    </source>
</evidence>
<dbReference type="FunCoup" id="A0A1C7NJ99">
    <property type="interactions" value="664"/>
</dbReference>
<dbReference type="Proteomes" id="UP000093000">
    <property type="component" value="Unassembled WGS sequence"/>
</dbReference>
<feature type="compositionally biased region" description="Low complexity" evidence="3">
    <location>
        <begin position="119"/>
        <end position="138"/>
    </location>
</feature>
<organism evidence="5 6">
    <name type="scientific">Choanephora cucurbitarum</name>
    <dbReference type="NCBI Taxonomy" id="101091"/>
    <lineage>
        <taxon>Eukaryota</taxon>
        <taxon>Fungi</taxon>
        <taxon>Fungi incertae sedis</taxon>
        <taxon>Mucoromycota</taxon>
        <taxon>Mucoromycotina</taxon>
        <taxon>Mucoromycetes</taxon>
        <taxon>Mucorales</taxon>
        <taxon>Mucorineae</taxon>
        <taxon>Choanephoraceae</taxon>
        <taxon>Choanephoroideae</taxon>
        <taxon>Choanephora</taxon>
    </lineage>
</organism>
<dbReference type="Pfam" id="PF00076">
    <property type="entry name" value="RRM_1"/>
    <property type="match status" value="1"/>
</dbReference>
<name>A0A1C7NJ99_9FUNG</name>
<dbReference type="STRING" id="101091.A0A1C7NJ99"/>
<feature type="region of interest" description="Disordered" evidence="3">
    <location>
        <begin position="111"/>
        <end position="170"/>
    </location>
</feature>
<dbReference type="AlphaFoldDB" id="A0A1C7NJ99"/>